<dbReference type="RefSeq" id="WP_170202801.1">
    <property type="nucleotide sequence ID" value="NZ_CP051685.1"/>
</dbReference>
<dbReference type="SUPFAM" id="SSF51556">
    <property type="entry name" value="Metallo-dependent hydrolases"/>
    <property type="match status" value="1"/>
</dbReference>
<dbReference type="SUPFAM" id="SSF51338">
    <property type="entry name" value="Composite domain of metallo-dependent hydrolases"/>
    <property type="match status" value="1"/>
</dbReference>
<evidence type="ECO:0000313" key="5">
    <source>
        <dbReference type="Proteomes" id="UP000502415"/>
    </source>
</evidence>
<keyword evidence="5" id="KW-1185">Reference proteome</keyword>
<feature type="domain" description="Amidohydrolase 3" evidence="3">
    <location>
        <begin position="38"/>
        <end position="398"/>
    </location>
</feature>
<dbReference type="InterPro" id="IPR032466">
    <property type="entry name" value="Metal_Hydrolase"/>
</dbReference>
<protein>
    <submittedName>
        <fullName evidence="4">Amidohydrolase family protein</fullName>
    </submittedName>
</protein>
<dbReference type="GO" id="GO:0004131">
    <property type="term" value="F:cytosine deaminase activity"/>
    <property type="evidence" value="ECO:0007669"/>
    <property type="project" value="TreeGrafter"/>
</dbReference>
<sequence length="427" mass="45983">MDVVIRNASLADGRRVDIAIAGERIAEVGPGLPLHAGQEIDAGGDLVSAPFVDAHFHMDATLSYGLPRVNASGTLLEGIALWGELKPQLAQEALIGRAMQYCDWAVARGLLAIRTHVDICDARLLAVEALLEVKRRVAPYLDLQLVAFPQDGLLRSAGAFDNLKRAIALGVDVVGGIPHFERTMAQGAESVRLLCEFAAERGLMVDMHCDESDDPLSRHIETLAAETLRLGLQGRVAGSHLTSMHSMDNYYVSKLLPLIAESGVAAIANPLINITLQGRHDTYPKRRGMTRVPELLAAGVPVAFGHDCVMDPWYGLGSGDMLEVAHMGLHVAQMTGQDAMRACFRAITETPARILGLQGYGIAPGCHADLVLLDAGDPVEAIRLRAARRLVMRRGRVVSEAPPARARLRLPGRPDGVDFRLGRANQA</sequence>
<dbReference type="Gene3D" id="3.20.20.140">
    <property type="entry name" value="Metal-dependent hydrolases"/>
    <property type="match status" value="1"/>
</dbReference>
<dbReference type="CDD" id="cd01293">
    <property type="entry name" value="Bact_CD"/>
    <property type="match status" value="1"/>
</dbReference>
<dbReference type="Pfam" id="PF07969">
    <property type="entry name" value="Amidohydro_3"/>
    <property type="match status" value="1"/>
</dbReference>
<evidence type="ECO:0000313" key="4">
    <source>
        <dbReference type="EMBL" id="QJE00770.1"/>
    </source>
</evidence>
<dbReference type="PANTHER" id="PTHR32027">
    <property type="entry name" value="CYTOSINE DEAMINASE"/>
    <property type="match status" value="1"/>
</dbReference>
<dbReference type="PANTHER" id="PTHR32027:SF0">
    <property type="entry name" value="CYTOSINE DEAMINASE"/>
    <property type="match status" value="1"/>
</dbReference>
<dbReference type="InterPro" id="IPR013108">
    <property type="entry name" value="Amidohydro_3"/>
</dbReference>
<gene>
    <name evidence="4" type="ORF">HH212_12675</name>
</gene>
<evidence type="ECO:0000256" key="2">
    <source>
        <dbReference type="ARBA" id="ARBA00022801"/>
    </source>
</evidence>
<dbReference type="KEGG" id="mfy:HH212_12675"/>
<dbReference type="GO" id="GO:0046872">
    <property type="term" value="F:metal ion binding"/>
    <property type="evidence" value="ECO:0007669"/>
    <property type="project" value="UniProtKB-KW"/>
</dbReference>
<dbReference type="NCBIfam" id="NF005748">
    <property type="entry name" value="PRK07572.1"/>
    <property type="match status" value="1"/>
</dbReference>
<accession>A0A7Z2VXM3</accession>
<dbReference type="GO" id="GO:0006209">
    <property type="term" value="P:cytosine catabolic process"/>
    <property type="evidence" value="ECO:0007669"/>
    <property type="project" value="TreeGrafter"/>
</dbReference>
<dbReference type="InterPro" id="IPR052349">
    <property type="entry name" value="Metallo-hydrolase_Enzymes"/>
</dbReference>
<evidence type="ECO:0000259" key="3">
    <source>
        <dbReference type="Pfam" id="PF07969"/>
    </source>
</evidence>
<name>A0A7Z2VXM3_9BURK</name>
<dbReference type="AlphaFoldDB" id="A0A7Z2VXM3"/>
<organism evidence="4 5">
    <name type="scientific">Massilia forsythiae</name>
    <dbReference type="NCBI Taxonomy" id="2728020"/>
    <lineage>
        <taxon>Bacteria</taxon>
        <taxon>Pseudomonadati</taxon>
        <taxon>Pseudomonadota</taxon>
        <taxon>Betaproteobacteria</taxon>
        <taxon>Burkholderiales</taxon>
        <taxon>Oxalobacteraceae</taxon>
        <taxon>Telluria group</taxon>
        <taxon>Massilia</taxon>
    </lineage>
</organism>
<proteinExistence type="predicted"/>
<dbReference type="Proteomes" id="UP000502415">
    <property type="component" value="Chromosome"/>
</dbReference>
<dbReference type="InterPro" id="IPR011059">
    <property type="entry name" value="Metal-dep_hydrolase_composite"/>
</dbReference>
<keyword evidence="1" id="KW-0479">Metal-binding</keyword>
<dbReference type="FunFam" id="3.20.20.140:FF:000019">
    <property type="entry name" value="Cytosine deaminase"/>
    <property type="match status" value="1"/>
</dbReference>
<keyword evidence="2 4" id="KW-0378">Hydrolase</keyword>
<reference evidence="4 5" key="1">
    <citation type="submission" date="2020-04" db="EMBL/GenBank/DDBJ databases">
        <title>Genome sequencing of novel species.</title>
        <authorList>
            <person name="Heo J."/>
            <person name="Kim S.-J."/>
            <person name="Kim J.-S."/>
            <person name="Hong S.-B."/>
            <person name="Kwon S.-W."/>
        </authorList>
    </citation>
    <scope>NUCLEOTIDE SEQUENCE [LARGE SCALE GENOMIC DNA]</scope>
    <source>
        <strain evidence="4 5">GN2-R2</strain>
    </source>
</reference>
<dbReference type="Gene3D" id="2.30.40.10">
    <property type="entry name" value="Urease, subunit C, domain 1"/>
    <property type="match status" value="1"/>
</dbReference>
<dbReference type="EMBL" id="CP051685">
    <property type="protein sequence ID" value="QJE00770.1"/>
    <property type="molecule type" value="Genomic_DNA"/>
</dbReference>
<evidence type="ECO:0000256" key="1">
    <source>
        <dbReference type="ARBA" id="ARBA00022723"/>
    </source>
</evidence>
<dbReference type="GO" id="GO:0035888">
    <property type="term" value="F:isoguanine deaminase activity"/>
    <property type="evidence" value="ECO:0007669"/>
    <property type="project" value="TreeGrafter"/>
</dbReference>